<keyword evidence="4" id="KW-0752">Steroid biosynthesis</keyword>
<dbReference type="PRINTS" id="PR00080">
    <property type="entry name" value="SDRFAMILY"/>
</dbReference>
<keyword evidence="4" id="KW-0444">Lipid biosynthesis</keyword>
<dbReference type="EMBL" id="KK198763">
    <property type="protein sequence ID" value="KCW49098.1"/>
    <property type="molecule type" value="Genomic_DNA"/>
</dbReference>
<sequence>MDIISAATFLYHFFTGRAADAIHAYLNRSLPPLAAAALLFILPPYLFIKLLLFAFRSAFSEDVAGKVVLITGASSGIGEHLAYSYAKRGACLALVARRENRLTDVANIAYQLGSPDVVVIRGDVTRAEDCERFVNRTIDHFGRLDHLVTNAGVSPMCMFEDCPDITKLAPVMDINFWGSVYSSYFALPYLKRSRGKIVVIASAAGWLPAPRMSFYNASKAALISFYETLRTELGSEITITIVTPGLIESEMTQGKFLSKEGRMVLDPQLRDVQIGVMPIRSVGAAAEEIVKGACRGDNYLTEPAWVKSTFYWKVFCPEVLEWCNWLLLVAGTEISERNALGFKILELTGLKPFLYPPSVQFPDLTETSR</sequence>
<evidence type="ECO:0000313" key="9">
    <source>
        <dbReference type="EMBL" id="KCW49098.1"/>
    </source>
</evidence>
<dbReference type="GO" id="GO:0016020">
    <property type="term" value="C:membrane"/>
    <property type="evidence" value="ECO:0007669"/>
    <property type="project" value="UniProtKB-SubCell"/>
</dbReference>
<keyword evidence="4" id="KW-0443">Lipid metabolism</keyword>
<dbReference type="eggNOG" id="KOG1205">
    <property type="taxonomic scope" value="Eukaryota"/>
</dbReference>
<dbReference type="OMA" id="DSACRGE"/>
<dbReference type="GO" id="GO:0005829">
    <property type="term" value="C:cytosol"/>
    <property type="evidence" value="ECO:0000318"/>
    <property type="project" value="GO_Central"/>
</dbReference>
<keyword evidence="8" id="KW-1133">Transmembrane helix</keyword>
<gene>
    <name evidence="9" type="ORF">EUGRSUZ_K02704</name>
</gene>
<dbReference type="InterPro" id="IPR020904">
    <property type="entry name" value="Sc_DH/Rdtase_CS"/>
</dbReference>
<feature type="transmembrane region" description="Helical" evidence="8">
    <location>
        <begin position="34"/>
        <end position="55"/>
    </location>
</feature>
<comment type="subcellular location">
    <subcellularLocation>
        <location evidence="1">Membrane</location>
        <topology evidence="1">Single-pass type II membrane protein</topology>
    </subcellularLocation>
</comment>
<accession>A0A059A5J3</accession>
<dbReference type="GO" id="GO:0016491">
    <property type="term" value="F:oxidoreductase activity"/>
    <property type="evidence" value="ECO:0000318"/>
    <property type="project" value="GO_Central"/>
</dbReference>
<dbReference type="GO" id="GO:0006694">
    <property type="term" value="P:steroid biosynthetic process"/>
    <property type="evidence" value="ECO:0007669"/>
    <property type="project" value="UniProtKB-KW"/>
</dbReference>
<dbReference type="KEGG" id="egr:104427794"/>
<dbReference type="Gene3D" id="3.40.50.720">
    <property type="entry name" value="NAD(P)-binding Rossmann-like Domain"/>
    <property type="match status" value="1"/>
</dbReference>
<organism evidence="9">
    <name type="scientific">Eucalyptus grandis</name>
    <name type="common">Flooded gum</name>
    <dbReference type="NCBI Taxonomy" id="71139"/>
    <lineage>
        <taxon>Eukaryota</taxon>
        <taxon>Viridiplantae</taxon>
        <taxon>Streptophyta</taxon>
        <taxon>Embryophyta</taxon>
        <taxon>Tracheophyta</taxon>
        <taxon>Spermatophyta</taxon>
        <taxon>Magnoliopsida</taxon>
        <taxon>eudicotyledons</taxon>
        <taxon>Gunneridae</taxon>
        <taxon>Pentapetalae</taxon>
        <taxon>rosids</taxon>
        <taxon>malvids</taxon>
        <taxon>Myrtales</taxon>
        <taxon>Myrtaceae</taxon>
        <taxon>Myrtoideae</taxon>
        <taxon>Eucalypteae</taxon>
        <taxon>Eucalyptus</taxon>
    </lineage>
</organism>
<keyword evidence="3" id="KW-0521">NADP</keyword>
<dbReference type="PRINTS" id="PR00081">
    <property type="entry name" value="GDHRDH"/>
</dbReference>
<evidence type="ECO:0000256" key="3">
    <source>
        <dbReference type="ARBA" id="ARBA00022857"/>
    </source>
</evidence>
<keyword evidence="6" id="KW-0560">Oxidoreductase</keyword>
<protein>
    <submittedName>
        <fullName evidence="9">Uncharacterized protein</fullName>
    </submittedName>
</protein>
<keyword evidence="5" id="KW-0735">Signal-anchor</keyword>
<dbReference type="InterPro" id="IPR002347">
    <property type="entry name" value="SDR_fam"/>
</dbReference>
<evidence type="ECO:0000256" key="1">
    <source>
        <dbReference type="ARBA" id="ARBA00004606"/>
    </source>
</evidence>
<evidence type="ECO:0000256" key="7">
    <source>
        <dbReference type="RuleBase" id="RU000363"/>
    </source>
</evidence>
<keyword evidence="8" id="KW-0472">Membrane</keyword>
<dbReference type="PROSITE" id="PS00061">
    <property type="entry name" value="ADH_SHORT"/>
    <property type="match status" value="1"/>
</dbReference>
<evidence type="ECO:0000256" key="8">
    <source>
        <dbReference type="SAM" id="Phobius"/>
    </source>
</evidence>
<keyword evidence="8" id="KW-0812">Transmembrane</keyword>
<dbReference type="PANTHER" id="PTHR43391">
    <property type="entry name" value="RETINOL DEHYDROGENASE-RELATED"/>
    <property type="match status" value="1"/>
</dbReference>
<evidence type="ECO:0000256" key="4">
    <source>
        <dbReference type="ARBA" id="ARBA00022955"/>
    </source>
</evidence>
<dbReference type="Pfam" id="PF00106">
    <property type="entry name" value="adh_short"/>
    <property type="match status" value="1"/>
</dbReference>
<dbReference type="InterPro" id="IPR036291">
    <property type="entry name" value="NAD(P)-bd_dom_sf"/>
</dbReference>
<dbReference type="STRING" id="71139.A0A059A5J3"/>
<dbReference type="AlphaFoldDB" id="A0A059A5J3"/>
<comment type="similarity">
    <text evidence="2 7">Belongs to the short-chain dehydrogenases/reductases (SDR) family.</text>
</comment>
<evidence type="ECO:0000256" key="2">
    <source>
        <dbReference type="ARBA" id="ARBA00006484"/>
    </source>
</evidence>
<dbReference type="InParanoid" id="A0A059A5J3"/>
<evidence type="ECO:0000256" key="6">
    <source>
        <dbReference type="ARBA" id="ARBA00023002"/>
    </source>
</evidence>
<dbReference type="Gramene" id="KCW49098">
    <property type="protein sequence ID" value="KCW49098"/>
    <property type="gene ID" value="EUGRSUZ_K02704"/>
</dbReference>
<reference evidence="9" key="1">
    <citation type="submission" date="2013-07" db="EMBL/GenBank/DDBJ databases">
        <title>The genome of Eucalyptus grandis.</title>
        <authorList>
            <person name="Schmutz J."/>
            <person name="Hayes R."/>
            <person name="Myburg A."/>
            <person name="Tuskan G."/>
            <person name="Grattapaglia D."/>
            <person name="Rokhsar D.S."/>
        </authorList>
    </citation>
    <scope>NUCLEOTIDE SEQUENCE</scope>
    <source>
        <tissue evidence="9">Leaf extractions</tissue>
    </source>
</reference>
<evidence type="ECO:0000256" key="5">
    <source>
        <dbReference type="ARBA" id="ARBA00022968"/>
    </source>
</evidence>
<dbReference type="PANTHER" id="PTHR43391:SF76">
    <property type="entry name" value="11-BETA-HYDROXYSTEROID DEHYDROGENASE-LIKE 2-RELATED"/>
    <property type="match status" value="1"/>
</dbReference>
<proteinExistence type="inferred from homology"/>
<dbReference type="SUPFAM" id="SSF51735">
    <property type="entry name" value="NAD(P)-binding Rossmann-fold domains"/>
    <property type="match status" value="1"/>
</dbReference>
<name>A0A059A5J3_EUCGR</name>
<dbReference type="OrthoDB" id="47007at2759"/>